<dbReference type="EMBL" id="JAKNHQ010000011">
    <property type="protein sequence ID" value="MCG4611092.1"/>
    <property type="molecule type" value="Genomic_DNA"/>
</dbReference>
<dbReference type="InterPro" id="IPR059000">
    <property type="entry name" value="ATPase_P-type_domA"/>
</dbReference>
<feature type="transmembrane region" description="Helical" evidence="6">
    <location>
        <begin position="639"/>
        <end position="661"/>
    </location>
</feature>
<organism evidence="8 9">
    <name type="scientific">Anaeromassilibacillus senegalensis</name>
    <dbReference type="NCBI Taxonomy" id="1673717"/>
    <lineage>
        <taxon>Bacteria</taxon>
        <taxon>Bacillati</taxon>
        <taxon>Bacillota</taxon>
        <taxon>Clostridia</taxon>
        <taxon>Eubacteriales</taxon>
        <taxon>Acutalibacteraceae</taxon>
        <taxon>Anaeromassilibacillus</taxon>
    </lineage>
</organism>
<evidence type="ECO:0000256" key="1">
    <source>
        <dbReference type="ARBA" id="ARBA00004141"/>
    </source>
</evidence>
<keyword evidence="3" id="KW-1278">Translocase</keyword>
<feature type="transmembrane region" description="Helical" evidence="6">
    <location>
        <begin position="707"/>
        <end position="725"/>
    </location>
</feature>
<evidence type="ECO:0000256" key="6">
    <source>
        <dbReference type="SAM" id="Phobius"/>
    </source>
</evidence>
<dbReference type="InterPro" id="IPR044492">
    <property type="entry name" value="P_typ_ATPase_HD_dom"/>
</dbReference>
<dbReference type="InterPro" id="IPR001757">
    <property type="entry name" value="P_typ_ATPase"/>
</dbReference>
<dbReference type="CDD" id="cd02609">
    <property type="entry name" value="P-type_ATPase"/>
    <property type="match status" value="1"/>
</dbReference>
<evidence type="ECO:0000256" key="3">
    <source>
        <dbReference type="ARBA" id="ARBA00022967"/>
    </source>
</evidence>
<dbReference type="InterPro" id="IPR023298">
    <property type="entry name" value="ATPase_P-typ_TM_dom_sf"/>
</dbReference>
<dbReference type="Proteomes" id="UP001298681">
    <property type="component" value="Unassembled WGS sequence"/>
</dbReference>
<feature type="transmembrane region" description="Helical" evidence="6">
    <location>
        <begin position="737"/>
        <end position="757"/>
    </location>
</feature>
<evidence type="ECO:0000256" key="5">
    <source>
        <dbReference type="ARBA" id="ARBA00023136"/>
    </source>
</evidence>
<dbReference type="Pfam" id="PF00702">
    <property type="entry name" value="Hydrolase"/>
    <property type="match status" value="1"/>
</dbReference>
<dbReference type="RefSeq" id="WP_087234746.1">
    <property type="nucleotide sequence ID" value="NZ_JAKNHQ010000011.1"/>
</dbReference>
<name>A0ABS9MLJ2_9FIRM</name>
<dbReference type="PANTHER" id="PTHR42861">
    <property type="entry name" value="CALCIUM-TRANSPORTING ATPASE"/>
    <property type="match status" value="1"/>
</dbReference>
<feature type="transmembrane region" description="Helical" evidence="6">
    <location>
        <begin position="763"/>
        <end position="788"/>
    </location>
</feature>
<dbReference type="SFLD" id="SFLDF00027">
    <property type="entry name" value="p-type_atpase"/>
    <property type="match status" value="1"/>
</dbReference>
<dbReference type="Gene3D" id="2.70.150.10">
    <property type="entry name" value="Calcium-transporting ATPase, cytoplasmic transduction domain A"/>
    <property type="match status" value="1"/>
</dbReference>
<feature type="transmembrane region" description="Helical" evidence="6">
    <location>
        <begin position="63"/>
        <end position="81"/>
    </location>
</feature>
<dbReference type="Gene3D" id="1.20.1110.10">
    <property type="entry name" value="Calcium-transporting ATPase, transmembrane domain"/>
    <property type="match status" value="1"/>
</dbReference>
<comment type="caution">
    <text evidence="8">The sequence shown here is derived from an EMBL/GenBank/DDBJ whole genome shotgun (WGS) entry which is preliminary data.</text>
</comment>
<keyword evidence="5 6" id="KW-0472">Membrane</keyword>
<dbReference type="InterPro" id="IPR023299">
    <property type="entry name" value="ATPase_P-typ_cyto_dom_N"/>
</dbReference>
<dbReference type="SUPFAM" id="SSF81665">
    <property type="entry name" value="Calcium ATPase, transmembrane domain M"/>
    <property type="match status" value="1"/>
</dbReference>
<evidence type="ECO:0000259" key="7">
    <source>
        <dbReference type="Pfam" id="PF00122"/>
    </source>
</evidence>
<dbReference type="InterPro" id="IPR018303">
    <property type="entry name" value="ATPase_P-typ_P_site"/>
</dbReference>
<evidence type="ECO:0000256" key="4">
    <source>
        <dbReference type="ARBA" id="ARBA00022989"/>
    </source>
</evidence>
<dbReference type="SFLD" id="SFLDG00002">
    <property type="entry name" value="C1.7:_P-type_atpase_like"/>
    <property type="match status" value="1"/>
</dbReference>
<keyword evidence="9" id="KW-1185">Reference proteome</keyword>
<feature type="transmembrane region" description="Helical" evidence="6">
    <location>
        <begin position="233"/>
        <end position="250"/>
    </location>
</feature>
<dbReference type="PRINTS" id="PR00119">
    <property type="entry name" value="CATATPASE"/>
</dbReference>
<dbReference type="SUPFAM" id="SSF81653">
    <property type="entry name" value="Calcium ATPase, transduction domain A"/>
    <property type="match status" value="1"/>
</dbReference>
<comment type="subcellular location">
    <subcellularLocation>
        <location evidence="1">Membrane</location>
        <topology evidence="1">Multi-pass membrane protein</topology>
    </subcellularLocation>
</comment>
<keyword evidence="2 6" id="KW-0812">Transmembrane</keyword>
<dbReference type="Gene3D" id="3.40.50.1000">
    <property type="entry name" value="HAD superfamily/HAD-like"/>
    <property type="match status" value="1"/>
</dbReference>
<dbReference type="NCBIfam" id="TIGR01494">
    <property type="entry name" value="ATPase_P-type"/>
    <property type="match status" value="2"/>
</dbReference>
<gene>
    <name evidence="8" type="ORF">L0P57_09135</name>
</gene>
<feature type="transmembrane region" description="Helical" evidence="6">
    <location>
        <begin position="681"/>
        <end position="701"/>
    </location>
</feature>
<feature type="transmembrane region" description="Helical" evidence="6">
    <location>
        <begin position="270"/>
        <end position="292"/>
    </location>
</feature>
<dbReference type="SUPFAM" id="SSF56784">
    <property type="entry name" value="HAD-like"/>
    <property type="match status" value="1"/>
</dbReference>
<evidence type="ECO:0000256" key="2">
    <source>
        <dbReference type="ARBA" id="ARBA00022692"/>
    </source>
</evidence>
<dbReference type="Pfam" id="PF00122">
    <property type="entry name" value="E1-E2_ATPase"/>
    <property type="match status" value="1"/>
</dbReference>
<accession>A0ABS9MLJ2</accession>
<reference evidence="8 9" key="1">
    <citation type="submission" date="2022-01" db="EMBL/GenBank/DDBJ databases">
        <title>Collection of gut derived symbiotic bacterial strains cultured from healthy donors.</title>
        <authorList>
            <person name="Lin H."/>
            <person name="Kohout C."/>
            <person name="Waligurski E."/>
            <person name="Pamer E.G."/>
        </authorList>
    </citation>
    <scope>NUCLEOTIDE SEQUENCE [LARGE SCALE GENOMIC DNA]</scope>
    <source>
        <strain evidence="8 9">DFI.7.58</strain>
    </source>
</reference>
<dbReference type="PRINTS" id="PR00120">
    <property type="entry name" value="HATPASE"/>
</dbReference>
<feature type="transmembrane region" description="Helical" evidence="6">
    <location>
        <begin position="613"/>
        <end position="633"/>
    </location>
</feature>
<sequence>MKKQVEPSTNAVESRQDYCERFEPNYTQGLNAQQVQMRQQQGLSNDSGEIKTKTVGQIIRGNLITPFNILNVILASMVFLVGSYKNLLFMGVVICNTLIGTLQEIRAKKTIDKLSLIAAPKARVVRGGEEQSLPVEELVLDDILRLSTGNQICADCIVQYGACEVNESLLTGESDPVVKQPGDLLFSGSFVVSGDCYARVEHVGTENYAAQITNRAKYLKKPNSEIMTSINKIIKVLGLSIIPVGIALFYKQFVISAQPFSQAVVSTVAALIGMIPEGLVLLTSVVLAVSVIRLSRYNALVQDLYSIETLARVDVLCLDKTGTITEGTMQVDGIEPLCPIAQTQVEDAIAAVTNALNDENPTSLAMKQMGFAVPDWQCTGTVPFSSARKWSGASFQNVGTFLIGAAEFVLGERFEPLREKVEAYAVQGQRVLLLAYSQNSFREQELPKEIAPIALLLLSDKIRDNARETLEYFADQGVDIKVISGDNAVTVANIAKRAGLEKADRFVDATTLKSYDDIRQAAEEYTVFGRVTPQQKLDLVKALKEQKHTVAMTGDGVNDVLALKESDCSIAMASGSDAARTVSQLVLLDSNFASMPRIVQEGRRSINNLQRSSSLFLVKSIFSAIIAVCFIFLQCDYPFQPIQFTLINTFTIGIPSFILALEPNKDRIRGSFLVNIIRKSLPGAFTMVANVLLLVAISLFLHLPNEQISTLAVILTGFTGLLTLLKVCMPFNLLRTALYTLMVVGFVMAMLFFQSLFSLVDLTIPMIVVLVPLLLFAICMMSAVLHVIERIIMRNAE</sequence>
<feature type="transmembrane region" description="Helical" evidence="6">
    <location>
        <begin position="87"/>
        <end position="105"/>
    </location>
</feature>
<dbReference type="InterPro" id="IPR008250">
    <property type="entry name" value="ATPase_P-typ_transduc_dom_A_sf"/>
</dbReference>
<dbReference type="SFLD" id="SFLDS00003">
    <property type="entry name" value="Haloacid_Dehalogenase"/>
    <property type="match status" value="1"/>
</dbReference>
<dbReference type="InterPro" id="IPR023214">
    <property type="entry name" value="HAD_sf"/>
</dbReference>
<evidence type="ECO:0000313" key="8">
    <source>
        <dbReference type="EMBL" id="MCG4611092.1"/>
    </source>
</evidence>
<dbReference type="InterPro" id="IPR036412">
    <property type="entry name" value="HAD-like_sf"/>
</dbReference>
<dbReference type="PROSITE" id="PS00154">
    <property type="entry name" value="ATPASE_E1_E2"/>
    <property type="match status" value="1"/>
</dbReference>
<dbReference type="Gene3D" id="3.40.1110.10">
    <property type="entry name" value="Calcium-transporting ATPase, cytoplasmic domain N"/>
    <property type="match status" value="1"/>
</dbReference>
<proteinExistence type="predicted"/>
<feature type="domain" description="P-type ATPase A" evidence="7">
    <location>
        <begin position="118"/>
        <end position="215"/>
    </location>
</feature>
<keyword evidence="4 6" id="KW-1133">Transmembrane helix</keyword>
<evidence type="ECO:0000313" key="9">
    <source>
        <dbReference type="Proteomes" id="UP001298681"/>
    </source>
</evidence>
<protein>
    <submittedName>
        <fullName evidence="8">HAD-IC family P-type ATPase</fullName>
    </submittedName>
</protein>